<evidence type="ECO:0000256" key="1">
    <source>
        <dbReference type="SAM" id="Phobius"/>
    </source>
</evidence>
<accession>A0A481YVL0</accession>
<evidence type="ECO:0008006" key="3">
    <source>
        <dbReference type="Google" id="ProtNLM"/>
    </source>
</evidence>
<feature type="transmembrane region" description="Helical" evidence="1">
    <location>
        <begin position="20"/>
        <end position="38"/>
    </location>
</feature>
<organism evidence="2">
    <name type="scientific">Marseillevirus LCMAC102</name>
    <dbReference type="NCBI Taxonomy" id="2506603"/>
    <lineage>
        <taxon>Viruses</taxon>
        <taxon>Varidnaviria</taxon>
        <taxon>Bamfordvirae</taxon>
        <taxon>Nucleocytoviricota</taxon>
        <taxon>Megaviricetes</taxon>
        <taxon>Pimascovirales</taxon>
        <taxon>Pimascovirales incertae sedis</taxon>
        <taxon>Marseilleviridae</taxon>
    </lineage>
</organism>
<keyword evidence="1" id="KW-0472">Membrane</keyword>
<gene>
    <name evidence="2" type="ORF">LCMAC102_03790</name>
</gene>
<proteinExistence type="predicted"/>
<sequence length="45" mass="5174">MGTFARLLLVIGPWYYGPNISFIVILEPQVLVNIISIYRPILIKE</sequence>
<name>A0A481YVL0_9VIRU</name>
<dbReference type="EMBL" id="MK500334">
    <property type="protein sequence ID" value="QBK86584.1"/>
    <property type="molecule type" value="Genomic_DNA"/>
</dbReference>
<keyword evidence="1" id="KW-0812">Transmembrane</keyword>
<evidence type="ECO:0000313" key="2">
    <source>
        <dbReference type="EMBL" id="QBK86584.1"/>
    </source>
</evidence>
<protein>
    <recommendedName>
        <fullName evidence="3">Transmembrane protein</fullName>
    </recommendedName>
</protein>
<keyword evidence="1" id="KW-1133">Transmembrane helix</keyword>
<reference evidence="2" key="1">
    <citation type="journal article" date="2019" name="MBio">
        <title>Virus Genomes from Deep Sea Sediments Expand the Ocean Megavirome and Support Independent Origins of Viral Gigantism.</title>
        <authorList>
            <person name="Backstrom D."/>
            <person name="Yutin N."/>
            <person name="Jorgensen S.L."/>
            <person name="Dharamshi J."/>
            <person name="Homa F."/>
            <person name="Zaremba-Niedwiedzka K."/>
            <person name="Spang A."/>
            <person name="Wolf Y.I."/>
            <person name="Koonin E.V."/>
            <person name="Ettema T.J."/>
        </authorList>
    </citation>
    <scope>NUCLEOTIDE SEQUENCE</scope>
</reference>